<dbReference type="Gene3D" id="3.30.1150.10">
    <property type="match status" value="1"/>
</dbReference>
<feature type="domain" description="TonB C-terminal" evidence="12">
    <location>
        <begin position="121"/>
        <end position="211"/>
    </location>
</feature>
<dbReference type="NCBIfam" id="TIGR01352">
    <property type="entry name" value="tonB_Cterm"/>
    <property type="match status" value="1"/>
</dbReference>
<dbReference type="PRINTS" id="PR01374">
    <property type="entry name" value="TONBPROTEIN"/>
</dbReference>
<keyword evidence="3 10" id="KW-0813">Transport</keyword>
<dbReference type="GO" id="GO:0005840">
    <property type="term" value="C:ribosome"/>
    <property type="evidence" value="ECO:0007669"/>
    <property type="project" value="InterPro"/>
</dbReference>
<dbReference type="EMBL" id="NHNI01000001">
    <property type="protein sequence ID" value="OZY86125.1"/>
    <property type="molecule type" value="Genomic_DNA"/>
</dbReference>
<dbReference type="GO" id="GO:0006412">
    <property type="term" value="P:translation"/>
    <property type="evidence" value="ECO:0007669"/>
    <property type="project" value="InterPro"/>
</dbReference>
<dbReference type="PROSITE" id="PS52015">
    <property type="entry name" value="TONB_CTD"/>
    <property type="match status" value="1"/>
</dbReference>
<evidence type="ECO:0000256" key="6">
    <source>
        <dbReference type="ARBA" id="ARBA00022692"/>
    </source>
</evidence>
<dbReference type="InterPro" id="IPR037682">
    <property type="entry name" value="TonB_C"/>
</dbReference>
<dbReference type="GO" id="GO:0098797">
    <property type="term" value="C:plasma membrane protein complex"/>
    <property type="evidence" value="ECO:0007669"/>
    <property type="project" value="TreeGrafter"/>
</dbReference>
<dbReference type="RefSeq" id="WP_094983879.1">
    <property type="nucleotide sequence ID" value="NZ_NHNI01000001.1"/>
</dbReference>
<keyword evidence="6" id="KW-0812">Transmembrane</keyword>
<evidence type="ECO:0000313" key="14">
    <source>
        <dbReference type="Proteomes" id="UP000216101"/>
    </source>
</evidence>
<keyword evidence="5 10" id="KW-0997">Cell inner membrane</keyword>
<evidence type="ECO:0000256" key="4">
    <source>
        <dbReference type="ARBA" id="ARBA00022475"/>
    </source>
</evidence>
<dbReference type="InterPro" id="IPR003538">
    <property type="entry name" value="TonB"/>
</dbReference>
<dbReference type="GO" id="GO:0015891">
    <property type="term" value="P:siderophore transport"/>
    <property type="evidence" value="ECO:0007669"/>
    <property type="project" value="InterPro"/>
</dbReference>
<dbReference type="GO" id="GO:0055085">
    <property type="term" value="P:transmembrane transport"/>
    <property type="evidence" value="ECO:0007669"/>
    <property type="project" value="InterPro"/>
</dbReference>
<evidence type="ECO:0000256" key="8">
    <source>
        <dbReference type="ARBA" id="ARBA00022989"/>
    </source>
</evidence>
<keyword evidence="14" id="KW-1185">Reference proteome</keyword>
<feature type="compositionally biased region" description="Pro residues" evidence="11">
    <location>
        <begin position="53"/>
        <end position="65"/>
    </location>
</feature>
<evidence type="ECO:0000256" key="9">
    <source>
        <dbReference type="ARBA" id="ARBA00023136"/>
    </source>
</evidence>
<comment type="function">
    <text evidence="10">Interacts with outer membrane receptor proteins that carry out high-affinity binding and energy dependent uptake into the periplasmic space of specific substrates. It could act to transduce energy from the cytoplasmic membrane to specific energy-requiring processes in the outer membrane, resulting in the release into the periplasm of ligands bound by these outer membrane proteins.</text>
</comment>
<dbReference type="GO" id="GO:0031992">
    <property type="term" value="F:energy transducer activity"/>
    <property type="evidence" value="ECO:0007669"/>
    <property type="project" value="InterPro"/>
</dbReference>
<dbReference type="PANTHER" id="PTHR33446:SF2">
    <property type="entry name" value="PROTEIN TONB"/>
    <property type="match status" value="1"/>
</dbReference>
<keyword evidence="4 10" id="KW-1003">Cell membrane</keyword>
<proteinExistence type="inferred from homology"/>
<dbReference type="PROSITE" id="PS00962">
    <property type="entry name" value="RIBOSOMAL_S2_1"/>
    <property type="match status" value="1"/>
</dbReference>
<name>A0A266Q8F6_9GAMM</name>
<evidence type="ECO:0000256" key="5">
    <source>
        <dbReference type="ARBA" id="ARBA00022519"/>
    </source>
</evidence>
<keyword evidence="9" id="KW-0472">Membrane</keyword>
<sequence length="211" mass="22422">MSSKHSSLISLLLVAGVHVGVLAAVVMSTSDPVPVDIIQPTIQGVIVMAEPEAAPPPPEPPPPPPPEKKPEPKPKPKPKPVPKAPPSERAVKAPEPEPAPPPPPVEKPAEPKPAAPAPVLPPRADAGQISNPAPAYPSLSRRLREEGLVVLEILILTDGSVGEIKLKASSGFKRLDDAAINAVKRWRYQPATQGGKAIDFWYEQPLEFNLH</sequence>
<feature type="region of interest" description="Disordered" evidence="11">
    <location>
        <begin position="51"/>
        <end position="137"/>
    </location>
</feature>
<dbReference type="GO" id="GO:0003735">
    <property type="term" value="F:structural constituent of ribosome"/>
    <property type="evidence" value="ECO:0007669"/>
    <property type="project" value="InterPro"/>
</dbReference>
<dbReference type="InterPro" id="IPR006260">
    <property type="entry name" value="TonB/TolA_C"/>
</dbReference>
<dbReference type="Pfam" id="PF03544">
    <property type="entry name" value="TonB_C"/>
    <property type="match status" value="1"/>
</dbReference>
<organism evidence="13 14">
    <name type="scientific">Cellvibrio mixtus</name>
    <dbReference type="NCBI Taxonomy" id="39650"/>
    <lineage>
        <taxon>Bacteria</taxon>
        <taxon>Pseudomonadati</taxon>
        <taxon>Pseudomonadota</taxon>
        <taxon>Gammaproteobacteria</taxon>
        <taxon>Cellvibrionales</taxon>
        <taxon>Cellvibrionaceae</taxon>
        <taxon>Cellvibrio</taxon>
    </lineage>
</organism>
<evidence type="ECO:0000256" key="7">
    <source>
        <dbReference type="ARBA" id="ARBA00022927"/>
    </source>
</evidence>
<feature type="compositionally biased region" description="Pro residues" evidence="11">
    <location>
        <begin position="96"/>
        <end position="121"/>
    </location>
</feature>
<dbReference type="InterPro" id="IPR051045">
    <property type="entry name" value="TonB-dependent_transducer"/>
</dbReference>
<comment type="subcellular location">
    <subcellularLocation>
        <location evidence="1 10">Cell inner membrane</location>
        <topology evidence="1 10">Single-pass membrane protein</topology>
        <orientation evidence="1 10">Periplasmic side</orientation>
    </subcellularLocation>
</comment>
<comment type="caution">
    <text evidence="13">The sequence shown here is derived from an EMBL/GenBank/DDBJ whole genome shotgun (WGS) entry which is preliminary data.</text>
</comment>
<evidence type="ECO:0000256" key="10">
    <source>
        <dbReference type="RuleBase" id="RU362123"/>
    </source>
</evidence>
<accession>A0A266Q8F6</accession>
<evidence type="ECO:0000256" key="11">
    <source>
        <dbReference type="SAM" id="MobiDB-lite"/>
    </source>
</evidence>
<evidence type="ECO:0000313" key="13">
    <source>
        <dbReference type="EMBL" id="OZY86125.1"/>
    </source>
</evidence>
<comment type="similarity">
    <text evidence="2 10">Belongs to the TonB family.</text>
</comment>
<dbReference type="AlphaFoldDB" id="A0A266Q8F6"/>
<dbReference type="Proteomes" id="UP000216101">
    <property type="component" value="Unassembled WGS sequence"/>
</dbReference>
<dbReference type="PANTHER" id="PTHR33446">
    <property type="entry name" value="PROTEIN TONB-RELATED"/>
    <property type="match status" value="1"/>
</dbReference>
<dbReference type="SUPFAM" id="SSF74653">
    <property type="entry name" value="TolA/TonB C-terminal domain"/>
    <property type="match status" value="1"/>
</dbReference>
<dbReference type="InterPro" id="IPR018130">
    <property type="entry name" value="Ribosomal_uS2_CS"/>
</dbReference>
<evidence type="ECO:0000259" key="12">
    <source>
        <dbReference type="PROSITE" id="PS52015"/>
    </source>
</evidence>
<reference evidence="14" key="1">
    <citation type="submission" date="2017-05" db="EMBL/GenBank/DDBJ databases">
        <authorList>
            <person name="Barney B.M."/>
        </authorList>
    </citation>
    <scope>NUCLEOTIDE SEQUENCE [LARGE SCALE GENOMIC DNA]</scope>
    <source>
        <strain evidence="14">PSBB022</strain>
    </source>
</reference>
<keyword evidence="8" id="KW-1133">Transmembrane helix</keyword>
<evidence type="ECO:0000256" key="3">
    <source>
        <dbReference type="ARBA" id="ARBA00022448"/>
    </source>
</evidence>
<evidence type="ECO:0000256" key="1">
    <source>
        <dbReference type="ARBA" id="ARBA00004383"/>
    </source>
</evidence>
<protein>
    <recommendedName>
        <fullName evidence="10">Protein TonB</fullName>
    </recommendedName>
</protein>
<dbReference type="GO" id="GO:0015031">
    <property type="term" value="P:protein transport"/>
    <property type="evidence" value="ECO:0007669"/>
    <property type="project" value="UniProtKB-UniRule"/>
</dbReference>
<dbReference type="GO" id="GO:0030288">
    <property type="term" value="C:outer membrane-bounded periplasmic space"/>
    <property type="evidence" value="ECO:0007669"/>
    <property type="project" value="InterPro"/>
</dbReference>
<keyword evidence="10" id="KW-0735">Signal-anchor</keyword>
<keyword evidence="7 10" id="KW-0653">Protein transport</keyword>
<evidence type="ECO:0000256" key="2">
    <source>
        <dbReference type="ARBA" id="ARBA00006555"/>
    </source>
</evidence>
<gene>
    <name evidence="13" type="ORF">CBP51_03590</name>
</gene>